<evidence type="ECO:0000313" key="2">
    <source>
        <dbReference type="EMBL" id="KAF9963248.1"/>
    </source>
</evidence>
<reference evidence="2" key="1">
    <citation type="journal article" date="2020" name="Fungal Divers.">
        <title>Resolving the Mortierellaceae phylogeny through synthesis of multi-gene phylogenetics and phylogenomics.</title>
        <authorList>
            <person name="Vandepol N."/>
            <person name="Liber J."/>
            <person name="Desiro A."/>
            <person name="Na H."/>
            <person name="Kennedy M."/>
            <person name="Barry K."/>
            <person name="Grigoriev I.V."/>
            <person name="Miller A.N."/>
            <person name="O'Donnell K."/>
            <person name="Stajich J.E."/>
            <person name="Bonito G."/>
        </authorList>
    </citation>
    <scope>NUCLEOTIDE SEQUENCE</scope>
    <source>
        <strain evidence="2">CK1249</strain>
    </source>
</reference>
<organism evidence="2 3">
    <name type="scientific">Mortierella alpina</name>
    <name type="common">Oleaginous fungus</name>
    <name type="synonym">Mortierella renispora</name>
    <dbReference type="NCBI Taxonomy" id="64518"/>
    <lineage>
        <taxon>Eukaryota</taxon>
        <taxon>Fungi</taxon>
        <taxon>Fungi incertae sedis</taxon>
        <taxon>Mucoromycota</taxon>
        <taxon>Mortierellomycotina</taxon>
        <taxon>Mortierellomycetes</taxon>
        <taxon>Mortierellales</taxon>
        <taxon>Mortierellaceae</taxon>
        <taxon>Mortierella</taxon>
    </lineage>
</organism>
<sequence>MVRKVDQTLRVRVGGAWTSEVAAFEPKPAFSDATYERQHNKPVRLNTAIPNNLESRGLDICHRYPIIAETRAASVDFYTIKNQVQGFLRSRTLEALLGFRAREATAVLSANPPSPFPVTPSSPWMPFMHKESTFIPLDYVPSHSKKSKVAKRAVKRADDDVDDQDDDADDQDDDVDDQDDV</sequence>
<protein>
    <submittedName>
        <fullName evidence="2">Uncharacterized protein</fullName>
    </submittedName>
</protein>
<dbReference type="Proteomes" id="UP000738359">
    <property type="component" value="Unassembled WGS sequence"/>
</dbReference>
<dbReference type="EMBL" id="JAAAHY010000485">
    <property type="protein sequence ID" value="KAF9963248.1"/>
    <property type="molecule type" value="Genomic_DNA"/>
</dbReference>
<keyword evidence="3" id="KW-1185">Reference proteome</keyword>
<feature type="compositionally biased region" description="Basic residues" evidence="1">
    <location>
        <begin position="143"/>
        <end position="154"/>
    </location>
</feature>
<accession>A0A9P6J7U5</accession>
<gene>
    <name evidence="2" type="ORF">BGZ70_007544</name>
</gene>
<name>A0A9P6J7U5_MORAP</name>
<evidence type="ECO:0000256" key="1">
    <source>
        <dbReference type="SAM" id="MobiDB-lite"/>
    </source>
</evidence>
<comment type="caution">
    <text evidence="2">The sequence shown here is derived from an EMBL/GenBank/DDBJ whole genome shotgun (WGS) entry which is preliminary data.</text>
</comment>
<proteinExistence type="predicted"/>
<evidence type="ECO:0000313" key="3">
    <source>
        <dbReference type="Proteomes" id="UP000738359"/>
    </source>
</evidence>
<feature type="compositionally biased region" description="Acidic residues" evidence="1">
    <location>
        <begin position="159"/>
        <end position="181"/>
    </location>
</feature>
<feature type="region of interest" description="Disordered" evidence="1">
    <location>
        <begin position="143"/>
        <end position="181"/>
    </location>
</feature>
<dbReference type="AlphaFoldDB" id="A0A9P6J7U5"/>
<dbReference type="OrthoDB" id="2442475at2759"/>